<keyword evidence="1" id="KW-0805">Transcription regulation</keyword>
<evidence type="ECO:0000256" key="1">
    <source>
        <dbReference type="ARBA" id="ARBA00023015"/>
    </source>
</evidence>
<dbReference type="SUPFAM" id="SSF46785">
    <property type="entry name" value="Winged helix' DNA-binding domain"/>
    <property type="match status" value="1"/>
</dbReference>
<comment type="caution">
    <text evidence="5">The sequence shown here is derived from an EMBL/GenBank/DDBJ whole genome shotgun (WGS) entry which is preliminary data.</text>
</comment>
<dbReference type="EMBL" id="SMBP01000004">
    <property type="protein sequence ID" value="TCU62473.1"/>
    <property type="molecule type" value="Genomic_DNA"/>
</dbReference>
<name>A0A4R3TJM4_9FIRM</name>
<dbReference type="GO" id="GO:0003700">
    <property type="term" value="F:DNA-binding transcription factor activity"/>
    <property type="evidence" value="ECO:0007669"/>
    <property type="project" value="InterPro"/>
</dbReference>
<dbReference type="PANTHER" id="PTHR38445:SF9">
    <property type="entry name" value="HTH-TYPE TRANSCRIPTIONAL REPRESSOR YTRA"/>
    <property type="match status" value="1"/>
</dbReference>
<organism evidence="5 6">
    <name type="scientific">Longicatena caecimuris</name>
    <dbReference type="NCBI Taxonomy" id="1796635"/>
    <lineage>
        <taxon>Bacteria</taxon>
        <taxon>Bacillati</taxon>
        <taxon>Bacillota</taxon>
        <taxon>Erysipelotrichia</taxon>
        <taxon>Erysipelotrichales</taxon>
        <taxon>Erysipelotrichaceae</taxon>
        <taxon>Longicatena</taxon>
    </lineage>
</organism>
<keyword evidence="3" id="KW-0804">Transcription</keyword>
<evidence type="ECO:0000313" key="6">
    <source>
        <dbReference type="Proteomes" id="UP000295773"/>
    </source>
</evidence>
<keyword evidence="6" id="KW-1185">Reference proteome</keyword>
<evidence type="ECO:0000256" key="2">
    <source>
        <dbReference type="ARBA" id="ARBA00023125"/>
    </source>
</evidence>
<sequence length="146" mass="16623">MKKDVLTHWCITGIIQLGGGIVIKLQDIEFHQKAAVYPQLADYIKKGILLGEIVDGEDMPSRRELALRLSINPNTVQKAYKLLEDEGFIRTISNIRSIAVVTQDTKERIRCQLIEQQVKTFITDCKSCGMNFQQTIAIMTTLWDKI</sequence>
<evidence type="ECO:0000259" key="4">
    <source>
        <dbReference type="PROSITE" id="PS50949"/>
    </source>
</evidence>
<proteinExistence type="predicted"/>
<gene>
    <name evidence="5" type="ORF">EDD61_104112</name>
</gene>
<dbReference type="Gene3D" id="1.10.10.10">
    <property type="entry name" value="Winged helix-like DNA-binding domain superfamily/Winged helix DNA-binding domain"/>
    <property type="match status" value="1"/>
</dbReference>
<dbReference type="PROSITE" id="PS50949">
    <property type="entry name" value="HTH_GNTR"/>
    <property type="match status" value="1"/>
</dbReference>
<dbReference type="PANTHER" id="PTHR38445">
    <property type="entry name" value="HTH-TYPE TRANSCRIPTIONAL REPRESSOR YTRA"/>
    <property type="match status" value="1"/>
</dbReference>
<keyword evidence="2 5" id="KW-0238">DNA-binding</keyword>
<feature type="domain" description="HTH gntR-type" evidence="4">
    <location>
        <begin position="34"/>
        <end position="103"/>
    </location>
</feature>
<reference evidence="5 6" key="1">
    <citation type="submission" date="2019-03" db="EMBL/GenBank/DDBJ databases">
        <title>Genomic Encyclopedia of Type Strains, Phase IV (KMG-IV): sequencing the most valuable type-strain genomes for metagenomic binning, comparative biology and taxonomic classification.</title>
        <authorList>
            <person name="Goeker M."/>
        </authorList>
    </citation>
    <scope>NUCLEOTIDE SEQUENCE [LARGE SCALE GENOMIC DNA]</scope>
    <source>
        <strain evidence="5 6">DSM 29481</strain>
    </source>
</reference>
<dbReference type="Pfam" id="PF00392">
    <property type="entry name" value="GntR"/>
    <property type="match status" value="1"/>
</dbReference>
<dbReference type="CDD" id="cd07377">
    <property type="entry name" value="WHTH_GntR"/>
    <property type="match status" value="1"/>
</dbReference>
<dbReference type="Proteomes" id="UP000295773">
    <property type="component" value="Unassembled WGS sequence"/>
</dbReference>
<dbReference type="InterPro" id="IPR036388">
    <property type="entry name" value="WH-like_DNA-bd_sf"/>
</dbReference>
<evidence type="ECO:0000313" key="5">
    <source>
        <dbReference type="EMBL" id="TCU62473.1"/>
    </source>
</evidence>
<dbReference type="InterPro" id="IPR000524">
    <property type="entry name" value="Tscrpt_reg_HTH_GntR"/>
</dbReference>
<dbReference type="GO" id="GO:0003677">
    <property type="term" value="F:DNA binding"/>
    <property type="evidence" value="ECO:0007669"/>
    <property type="project" value="UniProtKB-KW"/>
</dbReference>
<evidence type="ECO:0000256" key="3">
    <source>
        <dbReference type="ARBA" id="ARBA00023163"/>
    </source>
</evidence>
<dbReference type="RefSeq" id="WP_132224087.1">
    <property type="nucleotide sequence ID" value="NZ_JAOBSS010000005.1"/>
</dbReference>
<dbReference type="InterPro" id="IPR036390">
    <property type="entry name" value="WH_DNA-bd_sf"/>
</dbReference>
<accession>A0A4R3TJM4</accession>
<protein>
    <submittedName>
        <fullName evidence="5">DNA-binding transcriptional regulator YhcF (GntR family)</fullName>
    </submittedName>
</protein>
<dbReference type="AlphaFoldDB" id="A0A4R3TJM4"/>